<dbReference type="PANTHER" id="PTHR37826">
    <property type="entry name" value="FLOTILLIN BAND_7_5 DOMAIN PROTEIN"/>
    <property type="match status" value="1"/>
</dbReference>
<comment type="caution">
    <text evidence="3">The sequence shown here is derived from an EMBL/GenBank/DDBJ whole genome shotgun (WGS) entry which is preliminary data.</text>
</comment>
<protein>
    <recommendedName>
        <fullName evidence="5">DNA-directed RNA polymerase subunit P</fullName>
    </recommendedName>
</protein>
<evidence type="ECO:0000313" key="3">
    <source>
        <dbReference type="EMBL" id="MBC5998806.1"/>
    </source>
</evidence>
<reference evidence="3" key="1">
    <citation type="submission" date="2020-08" db="EMBL/GenBank/DDBJ databases">
        <authorList>
            <person name="Liu C."/>
            <person name="Sun Q."/>
        </authorList>
    </citation>
    <scope>NUCLEOTIDE SEQUENCE</scope>
    <source>
        <strain evidence="3">BX16</strain>
    </source>
</reference>
<evidence type="ECO:0000313" key="4">
    <source>
        <dbReference type="Proteomes" id="UP000644115"/>
    </source>
</evidence>
<organism evidence="3 4">
    <name type="scientific">Lentihominibacter faecis</name>
    <dbReference type="NCBI Taxonomy" id="2764712"/>
    <lineage>
        <taxon>Bacteria</taxon>
        <taxon>Bacillati</taxon>
        <taxon>Bacillota</taxon>
        <taxon>Clostridia</taxon>
        <taxon>Peptostreptococcales</taxon>
        <taxon>Anaerovoracaceae</taxon>
        <taxon>Lentihominibacter</taxon>
    </lineage>
</organism>
<dbReference type="EMBL" id="JACRWC010000035">
    <property type="protein sequence ID" value="MBC5998806.1"/>
    <property type="molecule type" value="Genomic_DNA"/>
</dbReference>
<dbReference type="RefSeq" id="WP_249286334.1">
    <property type="nucleotide sequence ID" value="NZ_JACRWC010000035.1"/>
</dbReference>
<dbReference type="PANTHER" id="PTHR37826:SF3">
    <property type="entry name" value="J DOMAIN-CONTAINING PROTEIN"/>
    <property type="match status" value="1"/>
</dbReference>
<feature type="compositionally biased region" description="Low complexity" evidence="1">
    <location>
        <begin position="41"/>
        <end position="59"/>
    </location>
</feature>
<proteinExistence type="predicted"/>
<evidence type="ECO:0000256" key="2">
    <source>
        <dbReference type="SAM" id="Phobius"/>
    </source>
</evidence>
<feature type="transmembrane region" description="Helical" evidence="2">
    <location>
        <begin position="349"/>
        <end position="371"/>
    </location>
</feature>
<dbReference type="AlphaFoldDB" id="A0A923NAZ6"/>
<evidence type="ECO:0008006" key="5">
    <source>
        <dbReference type="Google" id="ProtNLM"/>
    </source>
</evidence>
<feature type="region of interest" description="Disordered" evidence="1">
    <location>
        <begin position="41"/>
        <end position="71"/>
    </location>
</feature>
<name>A0A923NAZ6_9FIRM</name>
<keyword evidence="2" id="KW-0812">Transmembrane</keyword>
<accession>A0A923NAZ6</accession>
<sequence>MSNQMEYKCPACSGALAFDSASQKLKCPFCDSVYNLDQFEQQQPDPAQQAQAQQGEQPATGGMNWNVEPGSEWAAGETDDISVLSCNSCGGEIVCEDTTASATCPYCGNPVVLKGKLSGMLKPDCIIPFKLDKNQAKEALKRHVARKKLVPALFKDKNHIEEIKGVYVPFWLFDAQVAANISYKGERTRTWSDAKYKYIEHNYYRIYRAGYVAFDQVPVDGSKKMADDLMESIEPFDFSQAVDFKTAYLAGYMADKYDVDAETSIKTANARIRWSTEDAFQSTVQGFTGVTAEESYINLQNGVARYALYPVWLLNTRWNGKDYVFAMNGQTGKFVGDLPLDKKAYQRNFAILGGIFSIVASVLAFLADYIFF</sequence>
<evidence type="ECO:0000256" key="1">
    <source>
        <dbReference type="SAM" id="MobiDB-lite"/>
    </source>
</evidence>
<keyword evidence="4" id="KW-1185">Reference proteome</keyword>
<dbReference type="Gene3D" id="2.20.28.30">
    <property type="entry name" value="RNA polymerase ii, chain L"/>
    <property type="match status" value="2"/>
</dbReference>
<gene>
    <name evidence="3" type="ORF">H8876_02145</name>
</gene>
<dbReference type="Proteomes" id="UP000644115">
    <property type="component" value="Unassembled WGS sequence"/>
</dbReference>
<keyword evidence="2" id="KW-1133">Transmembrane helix</keyword>
<keyword evidence="2" id="KW-0472">Membrane</keyword>